<keyword evidence="4" id="KW-0418">Kinase</keyword>
<dbReference type="PROSITE" id="PS00889">
    <property type="entry name" value="CNMP_BINDING_2"/>
    <property type="match status" value="1"/>
</dbReference>
<evidence type="ECO:0000256" key="7">
    <source>
        <dbReference type="RuleBase" id="RU000304"/>
    </source>
</evidence>
<dbReference type="Pfam" id="PF00069">
    <property type="entry name" value="Pkinase"/>
    <property type="match status" value="1"/>
</dbReference>
<gene>
    <name evidence="11" type="ORF">AFUS01_LOCUS41957</name>
</gene>
<name>A0A8J2LI52_9HEXA</name>
<dbReference type="FunFam" id="1.10.510.10:FF:000551">
    <property type="entry name" value="Non-specific serine/threonine protein kinase"/>
    <property type="match status" value="1"/>
</dbReference>
<dbReference type="PANTHER" id="PTHR24353:SF147">
    <property type="entry name" value="CGMP-DEPENDENT SERINE_THREONIN PROTEIN KINASE-RELATED"/>
    <property type="match status" value="1"/>
</dbReference>
<keyword evidence="1 7" id="KW-0723">Serine/threonine-protein kinase</keyword>
<accession>A0A8J2LI52</accession>
<keyword evidence="3 6" id="KW-0547">Nucleotide-binding</keyword>
<evidence type="ECO:0000313" key="12">
    <source>
        <dbReference type="Proteomes" id="UP000708208"/>
    </source>
</evidence>
<dbReference type="AlphaFoldDB" id="A0A8J2LI52"/>
<dbReference type="SMART" id="SM00220">
    <property type="entry name" value="S_TKc"/>
    <property type="match status" value="1"/>
</dbReference>
<dbReference type="PROSITE" id="PS00107">
    <property type="entry name" value="PROTEIN_KINASE_ATP"/>
    <property type="match status" value="1"/>
</dbReference>
<evidence type="ECO:0000259" key="9">
    <source>
        <dbReference type="PROSITE" id="PS50011"/>
    </source>
</evidence>
<dbReference type="InterPro" id="IPR000595">
    <property type="entry name" value="cNMP-bd_dom"/>
</dbReference>
<dbReference type="CDD" id="cd00038">
    <property type="entry name" value="CAP_ED"/>
    <property type="match status" value="1"/>
</dbReference>
<evidence type="ECO:0000256" key="3">
    <source>
        <dbReference type="ARBA" id="ARBA00022741"/>
    </source>
</evidence>
<feature type="compositionally biased region" description="Low complexity" evidence="8">
    <location>
        <begin position="90"/>
        <end position="99"/>
    </location>
</feature>
<reference evidence="11" key="1">
    <citation type="submission" date="2021-06" db="EMBL/GenBank/DDBJ databases">
        <authorList>
            <person name="Hodson N. C."/>
            <person name="Mongue J. A."/>
            <person name="Jaron S. K."/>
        </authorList>
    </citation>
    <scope>NUCLEOTIDE SEQUENCE</scope>
</reference>
<evidence type="ECO:0000256" key="5">
    <source>
        <dbReference type="ARBA" id="ARBA00022840"/>
    </source>
</evidence>
<organism evidence="11 12">
    <name type="scientific">Allacma fusca</name>
    <dbReference type="NCBI Taxonomy" id="39272"/>
    <lineage>
        <taxon>Eukaryota</taxon>
        <taxon>Metazoa</taxon>
        <taxon>Ecdysozoa</taxon>
        <taxon>Arthropoda</taxon>
        <taxon>Hexapoda</taxon>
        <taxon>Collembola</taxon>
        <taxon>Symphypleona</taxon>
        <taxon>Sminthuridae</taxon>
        <taxon>Allacma</taxon>
    </lineage>
</organism>
<comment type="similarity">
    <text evidence="7">Belongs to the protein kinase superfamily.</text>
</comment>
<feature type="non-terminal residue" evidence="11">
    <location>
        <position position="1"/>
    </location>
</feature>
<dbReference type="InterPro" id="IPR000719">
    <property type="entry name" value="Prot_kinase_dom"/>
</dbReference>
<evidence type="ECO:0008006" key="13">
    <source>
        <dbReference type="Google" id="ProtNLM"/>
    </source>
</evidence>
<dbReference type="InterPro" id="IPR017441">
    <property type="entry name" value="Protein_kinase_ATP_BS"/>
</dbReference>
<evidence type="ECO:0000256" key="4">
    <source>
        <dbReference type="ARBA" id="ARBA00022777"/>
    </source>
</evidence>
<keyword evidence="2" id="KW-0808">Transferase</keyword>
<dbReference type="EMBL" id="CAJVCH010564215">
    <property type="protein sequence ID" value="CAG7832268.1"/>
    <property type="molecule type" value="Genomic_DNA"/>
</dbReference>
<dbReference type="Proteomes" id="UP000708208">
    <property type="component" value="Unassembled WGS sequence"/>
</dbReference>
<protein>
    <recommendedName>
        <fullName evidence="13">cGMP-dependent protein kinase</fullName>
    </recommendedName>
</protein>
<dbReference type="PANTHER" id="PTHR24353">
    <property type="entry name" value="CYCLIC NUCLEOTIDE-DEPENDENT PROTEIN KINASE"/>
    <property type="match status" value="1"/>
</dbReference>
<comment type="caution">
    <text evidence="11">The sequence shown here is derived from an EMBL/GenBank/DDBJ whole genome shotgun (WGS) entry which is preliminary data.</text>
</comment>
<dbReference type="InterPro" id="IPR018488">
    <property type="entry name" value="cNMP-bd_CS"/>
</dbReference>
<evidence type="ECO:0000256" key="6">
    <source>
        <dbReference type="PROSITE-ProRule" id="PRU10141"/>
    </source>
</evidence>
<feature type="region of interest" description="Disordered" evidence="8">
    <location>
        <begin position="86"/>
        <end position="116"/>
    </location>
</feature>
<evidence type="ECO:0000256" key="8">
    <source>
        <dbReference type="SAM" id="MobiDB-lite"/>
    </source>
</evidence>
<dbReference type="GO" id="GO:0005524">
    <property type="term" value="F:ATP binding"/>
    <property type="evidence" value="ECO:0007669"/>
    <property type="project" value="UniProtKB-UniRule"/>
</dbReference>
<dbReference type="PROSITE" id="PS50042">
    <property type="entry name" value="CNMP_BINDING_3"/>
    <property type="match status" value="1"/>
</dbReference>
<feature type="domain" description="Cyclic nucleotide-binding" evidence="10">
    <location>
        <begin position="15"/>
        <end position="82"/>
    </location>
</feature>
<evidence type="ECO:0000259" key="10">
    <source>
        <dbReference type="PROSITE" id="PS50042"/>
    </source>
</evidence>
<feature type="binding site" evidence="6">
    <location>
        <position position="219"/>
    </location>
    <ligand>
        <name>ATP</name>
        <dbReference type="ChEBI" id="CHEBI:30616"/>
    </ligand>
</feature>
<dbReference type="Pfam" id="PF00027">
    <property type="entry name" value="cNMP_binding"/>
    <property type="match status" value="1"/>
</dbReference>
<evidence type="ECO:0000256" key="2">
    <source>
        <dbReference type="ARBA" id="ARBA00022679"/>
    </source>
</evidence>
<dbReference type="PROSITE" id="PS00108">
    <property type="entry name" value="PROTEIN_KINASE_ST"/>
    <property type="match status" value="1"/>
</dbReference>
<dbReference type="InterPro" id="IPR008271">
    <property type="entry name" value="Ser/Thr_kinase_AS"/>
</dbReference>
<dbReference type="PROSITE" id="PS50011">
    <property type="entry name" value="PROTEIN_KINASE_DOM"/>
    <property type="match status" value="1"/>
</dbReference>
<sequence>MVTSSTLPPGSTIEVNKGDVGGNSLNTVLRELSHGDYFGEQALLKEERRSANVIALPPGVECLTLDRESFMQLIGDLSEFQQHKKYHPLGQGSSSPTTGTGRGEDPSWMSGPINPQTRHQHLVETNDLEVKYGDDDISPQDGIGISLPIDIPANVIEPLKPAPSLSNFDSVTKSQEMGFDFERLRLDDLEVVATLGVGGFGRVELVQVVYDTNSVFALKCLPKSHILATQQQEHVYAERNIMMNCKSPFIASLYCTFKDSKCIYLLMEACLGGEIWTILRDKGSFDEDTTRFLAACVVLALEYLHERDIIYRDLKPENLMVANNGYVKLVDFGFSKVVLSGQRTWTFCGTPEYVAPEVVLNRGHDRTVDYWAFGVLLFELLSGL</sequence>
<evidence type="ECO:0000256" key="1">
    <source>
        <dbReference type="ARBA" id="ARBA00022527"/>
    </source>
</evidence>
<evidence type="ECO:0000313" key="11">
    <source>
        <dbReference type="EMBL" id="CAG7832268.1"/>
    </source>
</evidence>
<dbReference type="GO" id="GO:0004690">
    <property type="term" value="F:cyclic nucleotide-dependent protein kinase activity"/>
    <property type="evidence" value="ECO:0007669"/>
    <property type="project" value="UniProtKB-ARBA"/>
</dbReference>
<keyword evidence="5 6" id="KW-0067">ATP-binding</keyword>
<keyword evidence="12" id="KW-1185">Reference proteome</keyword>
<feature type="domain" description="Protein kinase" evidence="9">
    <location>
        <begin position="189"/>
        <end position="384"/>
    </location>
</feature>
<proteinExistence type="inferred from homology"/>
<dbReference type="OrthoDB" id="63267at2759"/>